<accession>A0A1C5GAS5</accession>
<evidence type="ECO:0000313" key="3">
    <source>
        <dbReference type="Proteomes" id="UP000198251"/>
    </source>
</evidence>
<dbReference type="Proteomes" id="UP000198251">
    <property type="component" value="Chromosome I"/>
</dbReference>
<dbReference type="Gene3D" id="3.40.50.1820">
    <property type="entry name" value="alpha/beta hydrolase"/>
    <property type="match status" value="1"/>
</dbReference>
<evidence type="ECO:0000313" key="2">
    <source>
        <dbReference type="EMBL" id="SCG16206.1"/>
    </source>
</evidence>
<dbReference type="InterPro" id="IPR029058">
    <property type="entry name" value="AB_hydrolase_fold"/>
</dbReference>
<evidence type="ECO:0000256" key="1">
    <source>
        <dbReference type="ARBA" id="ARBA00008645"/>
    </source>
</evidence>
<comment type="similarity">
    <text evidence="1">Belongs to the AB hydrolase superfamily.</text>
</comment>
<protein>
    <submittedName>
        <fullName evidence="2">Dienelactone hydrolase</fullName>
    </submittedName>
</protein>
<dbReference type="EMBL" id="LT607733">
    <property type="protein sequence ID" value="SCG16206.1"/>
    <property type="molecule type" value="Genomic_DNA"/>
</dbReference>
<reference evidence="2 3" key="1">
    <citation type="submission" date="2016-06" db="EMBL/GenBank/DDBJ databases">
        <authorList>
            <person name="Kjaerup R.B."/>
            <person name="Dalgaard T.S."/>
            <person name="Juul-Madsen H.R."/>
        </authorList>
    </citation>
    <scope>NUCLEOTIDE SEQUENCE [LARGE SCALE GENOMIC DNA]</scope>
    <source>
        <strain evidence="2 3">DSM 43913</strain>
    </source>
</reference>
<sequence length="288" mass="31031">MPCQTVIMSETPSFLRPFVLTPPARRHERVANLDWYVPDGDVPRPAVVLVHGGPLPDDLHPGPRDWPVYRGYGCLLADLGVLAVAVEHRMRVVDGPQGPATDCATAALDVAAAVDQVRADPRVDGERIALWFFSGGGLLSTDWLRDRPSWLRAVALTYPLLAPLPGWGVDPRFAPGVALGEPGGAVPPLLLTRVGRERKEMAETVAAFLDAAGDAGVRVEVIDVPDGQHGFDMLDHTDESRRAVEQAADWVARRPGSSPSRTAAAERYDTLLRHLGSGPVATRASCRN</sequence>
<organism evidence="2 3">
    <name type="scientific">Micromonospora echinofusca</name>
    <dbReference type="NCBI Taxonomy" id="47858"/>
    <lineage>
        <taxon>Bacteria</taxon>
        <taxon>Bacillati</taxon>
        <taxon>Actinomycetota</taxon>
        <taxon>Actinomycetes</taxon>
        <taxon>Micromonosporales</taxon>
        <taxon>Micromonosporaceae</taxon>
        <taxon>Micromonospora</taxon>
    </lineage>
</organism>
<keyword evidence="3" id="KW-1185">Reference proteome</keyword>
<dbReference type="SUPFAM" id="SSF53474">
    <property type="entry name" value="alpha/beta-Hydrolases"/>
    <property type="match status" value="1"/>
</dbReference>
<proteinExistence type="inferred from homology"/>
<gene>
    <name evidence="2" type="ORF">GA0070610_2464</name>
</gene>
<dbReference type="InterPro" id="IPR050261">
    <property type="entry name" value="FrsA_esterase"/>
</dbReference>
<name>A0A1C5GAS5_MICEH</name>
<keyword evidence="2" id="KW-0378">Hydrolase</keyword>
<dbReference type="GO" id="GO:0016787">
    <property type="term" value="F:hydrolase activity"/>
    <property type="evidence" value="ECO:0007669"/>
    <property type="project" value="UniProtKB-KW"/>
</dbReference>
<dbReference type="PANTHER" id="PTHR22946">
    <property type="entry name" value="DIENELACTONE HYDROLASE DOMAIN-CONTAINING PROTEIN-RELATED"/>
    <property type="match status" value="1"/>
</dbReference>
<dbReference type="AlphaFoldDB" id="A0A1C5GAS5"/>